<feature type="compositionally biased region" description="Low complexity" evidence="10">
    <location>
        <begin position="178"/>
        <end position="189"/>
    </location>
</feature>
<evidence type="ECO:0000256" key="5">
    <source>
        <dbReference type="ARBA" id="ARBA00023098"/>
    </source>
</evidence>
<evidence type="ECO:0000256" key="3">
    <source>
        <dbReference type="ARBA" id="ARBA00022857"/>
    </source>
</evidence>
<dbReference type="PRINTS" id="PR00081">
    <property type="entry name" value="GDHRDH"/>
</dbReference>
<feature type="compositionally biased region" description="Polar residues" evidence="10">
    <location>
        <begin position="148"/>
        <end position="157"/>
    </location>
</feature>
<feature type="non-terminal residue" evidence="11">
    <location>
        <position position="948"/>
    </location>
</feature>
<evidence type="ECO:0000256" key="7">
    <source>
        <dbReference type="ARBA" id="ARBA00051688"/>
    </source>
</evidence>
<comment type="caution">
    <text evidence="11">The sequence shown here is derived from an EMBL/GenBank/DDBJ whole genome shotgun (WGS) entry which is preliminary data.</text>
</comment>
<dbReference type="SUPFAM" id="SSF51735">
    <property type="entry name" value="NAD(P)-binding Rossmann-fold domains"/>
    <property type="match status" value="1"/>
</dbReference>
<comment type="similarity">
    <text evidence="1">Belongs to the short-chain dehydrogenases/reductases (SDR) family.</text>
</comment>
<dbReference type="Proteomes" id="UP000700334">
    <property type="component" value="Unassembled WGS sequence"/>
</dbReference>
<sequence>SSLIHHCTMLQLQKNGRHQQWFLSKAQKAEEPGTATAIPNDTGSRYSKDSVDAEKRKDSEKSGVRLSTQMRRAGSPNHMLRCCPMRGHTPCRRCLCAAEGTVPLGPCRTIRIYIHMCLLWEQGLQITMLRGSQELVPKTDSRGYLLRNQWSRTSRSPSVRAPSVDEARSKTTSNKLPSSSATSRTSSVSPNQRESQKLFDQPSPHTPPSQHTPPATVDSCPPTPPEPQYQPTSRRSTKMNDNTDNWTHGIMRDGRDKRDYPRTPPSEWKSYNPHRSLYPSSQLDSDCMSSDMPSRKKQQDVEEDEDEAYWASVRTLYEKTPSCSRPPPPKPRHAVTIAVSSRALFNMVDGTKIYEEEGLEKYMEYQLTNENVILTPGPAFRFVKALQHVNARLRELYPNDQDLFDIVLMTNNHAQVGVRLINSVNHYGLLIDRFCLTGGKSPIGYLKTYLTNLYLSSDCEKIQEAIHEGIAAATMFEGTKEMAYCDSQLRVAFDGDAILFTEEPDHTKDHGMDKFFQHENACENKTLAQAPLKCFLEDLGRLQKKFYAKDERLLCPIRTYLVTARSVASSGARVLKTLRRWGLEIDEALFLAGAPKGPILMKIRPHIFFDDHMAQKMSSNTIVAAFVALLGGALWLAARRFVGFGVQRLPEGGDAGLMQGKTVLITGANSGLGRATASELLRLGARVIMGCRDRARAEQVASQLRRELREAGVPRPGPHPGWAGELIVKELDLASLRSVRAFCQEVLQEEPQLDVLINNAGIFQCPYMKTEDGFEMQFGVNHLGHFLLTNLLLGLLKSSAPSRIVVVSSKLYKYGDINFDDLNSEQTYNKSFCYCRSKLANILFTRELARRLEGTHVTVNVLHPGIVRTNLGRHIHIPLLVKPLFNLVSWAFFKTPVEGAQTSVYLASSPEVEGVSGRYFGDCKEEELLPKAMDESVARKLWDISEVM</sequence>
<dbReference type="Gene3D" id="3.40.50.720">
    <property type="entry name" value="NAD(P)-binding Rossmann-like Domain"/>
    <property type="match status" value="1"/>
</dbReference>
<evidence type="ECO:0000313" key="12">
    <source>
        <dbReference type="Proteomes" id="UP000700334"/>
    </source>
</evidence>
<dbReference type="InterPro" id="IPR036291">
    <property type="entry name" value="NAD(P)-bd_dom_sf"/>
</dbReference>
<comment type="catalytic activity">
    <reaction evidence="6">
        <text>all-trans-retinol + NADP(+) = all-trans-retinal + NADPH + H(+)</text>
        <dbReference type="Rhea" id="RHEA:25033"/>
        <dbReference type="ChEBI" id="CHEBI:15378"/>
        <dbReference type="ChEBI" id="CHEBI:17336"/>
        <dbReference type="ChEBI" id="CHEBI:17898"/>
        <dbReference type="ChEBI" id="CHEBI:57783"/>
        <dbReference type="ChEBI" id="CHEBI:58349"/>
        <dbReference type="EC" id="1.1.1.300"/>
    </reaction>
</comment>
<feature type="compositionally biased region" description="Basic and acidic residues" evidence="10">
    <location>
        <begin position="250"/>
        <end position="261"/>
    </location>
</feature>
<dbReference type="GO" id="GO:0009117">
    <property type="term" value="P:nucleotide metabolic process"/>
    <property type="evidence" value="ECO:0007669"/>
    <property type="project" value="InterPro"/>
</dbReference>
<dbReference type="GO" id="GO:0046085">
    <property type="term" value="P:adenosine metabolic process"/>
    <property type="evidence" value="ECO:0007669"/>
    <property type="project" value="TreeGrafter"/>
</dbReference>
<dbReference type="Pfam" id="PF06189">
    <property type="entry name" value="5-nucleotidase"/>
    <property type="match status" value="1"/>
</dbReference>
<dbReference type="OrthoDB" id="9994138at2759"/>
<name>A0A8J6AQ44_GALPY</name>
<keyword evidence="3" id="KW-0521">NADP</keyword>
<evidence type="ECO:0000313" key="11">
    <source>
        <dbReference type="EMBL" id="KAG8524788.1"/>
    </source>
</evidence>
<dbReference type="GO" id="GO:0052650">
    <property type="term" value="F:all-trans-retinol dehydrogenase (NADP+) activity"/>
    <property type="evidence" value="ECO:0007669"/>
    <property type="project" value="UniProtKB-EC"/>
</dbReference>
<dbReference type="AlphaFoldDB" id="A0A8J6AQ44"/>
<comment type="catalytic activity">
    <reaction evidence="7">
        <text>9-cis-retinol + NADP(+) = 9-cis-retinal + NADPH + H(+)</text>
        <dbReference type="Rhea" id="RHEA:54916"/>
        <dbReference type="ChEBI" id="CHEBI:15378"/>
        <dbReference type="ChEBI" id="CHEBI:57783"/>
        <dbReference type="ChEBI" id="CHEBI:58349"/>
        <dbReference type="ChEBI" id="CHEBI:78272"/>
        <dbReference type="ChEBI" id="CHEBI:78273"/>
    </reaction>
</comment>
<protein>
    <recommendedName>
        <fullName evidence="9">Retinol dehydrogenase 14</fullName>
        <ecNumber evidence="2">1.1.1.300</ecNumber>
    </recommendedName>
</protein>
<dbReference type="FunFam" id="3.40.50.720:FF:000331">
    <property type="entry name" value="Retinol dehydrogenase 14 (All-trans/9-cis/11-cis)"/>
    <property type="match status" value="1"/>
</dbReference>
<feature type="compositionally biased region" description="Polar residues" evidence="10">
    <location>
        <begin position="278"/>
        <end position="292"/>
    </location>
</feature>
<reference evidence="11" key="1">
    <citation type="journal article" date="2021" name="Evol. Appl.">
        <title>The genome of the Pyrenean desman and the effects of bottlenecks and inbreeding on the genomic landscape of an endangered species.</title>
        <authorList>
            <person name="Escoda L."/>
            <person name="Castresana J."/>
        </authorList>
    </citation>
    <scope>NUCLEOTIDE SEQUENCE</scope>
    <source>
        <strain evidence="11">IBE-C5619</strain>
    </source>
</reference>
<dbReference type="GO" id="GO:0008253">
    <property type="term" value="F:5'-nucleotidase activity"/>
    <property type="evidence" value="ECO:0007669"/>
    <property type="project" value="InterPro"/>
</dbReference>
<keyword evidence="4" id="KW-0560">Oxidoreductase</keyword>
<dbReference type="Pfam" id="PF00106">
    <property type="entry name" value="adh_short"/>
    <property type="match status" value="1"/>
</dbReference>
<dbReference type="InterPro" id="IPR010394">
    <property type="entry name" value="5-nucleotidase"/>
</dbReference>
<feature type="non-terminal residue" evidence="11">
    <location>
        <position position="1"/>
    </location>
</feature>
<dbReference type="PANTHER" id="PTHR31367">
    <property type="entry name" value="CYTOSOLIC 5'-NUCLEOTIDASE 1 FAMILY MEMBER"/>
    <property type="match status" value="1"/>
</dbReference>
<evidence type="ECO:0000256" key="9">
    <source>
        <dbReference type="ARBA" id="ARBA00073632"/>
    </source>
</evidence>
<organism evidence="11 12">
    <name type="scientific">Galemys pyrenaicus</name>
    <name type="common">Iberian desman</name>
    <name type="synonym">Pyrenean desman</name>
    <dbReference type="NCBI Taxonomy" id="202257"/>
    <lineage>
        <taxon>Eukaryota</taxon>
        <taxon>Metazoa</taxon>
        <taxon>Chordata</taxon>
        <taxon>Craniata</taxon>
        <taxon>Vertebrata</taxon>
        <taxon>Euteleostomi</taxon>
        <taxon>Mammalia</taxon>
        <taxon>Eutheria</taxon>
        <taxon>Laurasiatheria</taxon>
        <taxon>Eulipotyphla</taxon>
        <taxon>Talpidae</taxon>
        <taxon>Galemys</taxon>
    </lineage>
</organism>
<feature type="region of interest" description="Disordered" evidence="10">
    <location>
        <begin position="147"/>
        <end position="307"/>
    </location>
</feature>
<feature type="compositionally biased region" description="Basic and acidic residues" evidence="10">
    <location>
        <begin position="46"/>
        <end position="63"/>
    </location>
</feature>
<comment type="catalytic activity">
    <reaction evidence="8">
        <text>11-cis-retinol + NADP(+) = 11-cis-retinal + NADPH + H(+)</text>
        <dbReference type="Rhea" id="RHEA:54912"/>
        <dbReference type="ChEBI" id="CHEBI:15378"/>
        <dbReference type="ChEBI" id="CHEBI:16066"/>
        <dbReference type="ChEBI" id="CHEBI:16302"/>
        <dbReference type="ChEBI" id="CHEBI:57783"/>
        <dbReference type="ChEBI" id="CHEBI:58349"/>
    </reaction>
</comment>
<evidence type="ECO:0000256" key="2">
    <source>
        <dbReference type="ARBA" id="ARBA00012852"/>
    </source>
</evidence>
<dbReference type="GO" id="GO:0000287">
    <property type="term" value="F:magnesium ion binding"/>
    <property type="evidence" value="ECO:0007669"/>
    <property type="project" value="InterPro"/>
</dbReference>
<proteinExistence type="inferred from homology"/>
<evidence type="ECO:0000256" key="4">
    <source>
        <dbReference type="ARBA" id="ARBA00023002"/>
    </source>
</evidence>
<keyword evidence="12" id="KW-1185">Reference proteome</keyword>
<dbReference type="EC" id="1.1.1.300" evidence="2"/>
<dbReference type="GO" id="GO:0000166">
    <property type="term" value="F:nucleotide binding"/>
    <property type="evidence" value="ECO:0007669"/>
    <property type="project" value="InterPro"/>
</dbReference>
<gene>
    <name evidence="11" type="ORF">J0S82_017766</name>
</gene>
<dbReference type="PANTHER" id="PTHR31367:SF0">
    <property type="entry name" value="CYTOSOLIC 5'-NUCLEOTIDASE 1B"/>
    <property type="match status" value="1"/>
</dbReference>
<dbReference type="EMBL" id="JAGFMF010011380">
    <property type="protein sequence ID" value="KAG8524788.1"/>
    <property type="molecule type" value="Genomic_DNA"/>
</dbReference>
<accession>A0A8J6AQ44</accession>
<evidence type="ECO:0000256" key="8">
    <source>
        <dbReference type="ARBA" id="ARBA00051884"/>
    </source>
</evidence>
<dbReference type="GO" id="GO:0005829">
    <property type="term" value="C:cytosol"/>
    <property type="evidence" value="ECO:0007669"/>
    <property type="project" value="TreeGrafter"/>
</dbReference>
<evidence type="ECO:0000256" key="10">
    <source>
        <dbReference type="SAM" id="MobiDB-lite"/>
    </source>
</evidence>
<evidence type="ECO:0000256" key="6">
    <source>
        <dbReference type="ARBA" id="ARBA00050568"/>
    </source>
</evidence>
<feature type="region of interest" description="Disordered" evidence="10">
    <location>
        <begin position="28"/>
        <end position="68"/>
    </location>
</feature>
<keyword evidence="5" id="KW-0443">Lipid metabolism</keyword>
<dbReference type="InterPro" id="IPR002347">
    <property type="entry name" value="SDR_fam"/>
</dbReference>
<evidence type="ECO:0000256" key="1">
    <source>
        <dbReference type="ARBA" id="ARBA00006484"/>
    </source>
</evidence>